<feature type="transmembrane region" description="Helical" evidence="1">
    <location>
        <begin position="117"/>
        <end position="136"/>
    </location>
</feature>
<feature type="transmembrane region" description="Helical" evidence="1">
    <location>
        <begin position="395"/>
        <end position="414"/>
    </location>
</feature>
<dbReference type="Pfam" id="PF04632">
    <property type="entry name" value="FUSC"/>
    <property type="match status" value="1"/>
</dbReference>
<dbReference type="Proteomes" id="UP000242800">
    <property type="component" value="Chromosome"/>
</dbReference>
<dbReference type="GO" id="GO:0005886">
    <property type="term" value="C:plasma membrane"/>
    <property type="evidence" value="ECO:0007669"/>
    <property type="project" value="InterPro"/>
</dbReference>
<dbReference type="AlphaFoldDB" id="A0AAC8VDT3"/>
<feature type="transmembrane region" description="Helical" evidence="1">
    <location>
        <begin position="476"/>
        <end position="496"/>
    </location>
</feature>
<dbReference type="EMBL" id="CP012505">
    <property type="protein sequence ID" value="ALB01754.1"/>
    <property type="molecule type" value="Genomic_DNA"/>
</dbReference>
<proteinExistence type="predicted"/>
<name>A0AAC8VDT3_9GAMM</name>
<keyword evidence="3" id="KW-1185">Reference proteome</keyword>
<dbReference type="KEGG" id="fper:ACH24_03440"/>
<feature type="transmembrane region" description="Helical" evidence="1">
    <location>
        <begin position="342"/>
        <end position="365"/>
    </location>
</feature>
<organism evidence="2 3">
    <name type="scientific">Francisella persica ATCC VR-331</name>
    <dbReference type="NCBI Taxonomy" id="1086726"/>
    <lineage>
        <taxon>Bacteria</taxon>
        <taxon>Pseudomonadati</taxon>
        <taxon>Pseudomonadota</taxon>
        <taxon>Gammaproteobacteria</taxon>
        <taxon>Thiotrichales</taxon>
        <taxon>Francisellaceae</taxon>
        <taxon>Francisella</taxon>
    </lineage>
</organism>
<accession>A0AAC8VDT3</accession>
<feature type="transmembrane region" description="Helical" evidence="1">
    <location>
        <begin position="90"/>
        <end position="110"/>
    </location>
</feature>
<feature type="transmembrane region" description="Helical" evidence="1">
    <location>
        <begin position="156"/>
        <end position="173"/>
    </location>
</feature>
<keyword evidence="1" id="KW-0472">Membrane</keyword>
<evidence type="ECO:0000313" key="2">
    <source>
        <dbReference type="EMBL" id="ALB01754.1"/>
    </source>
</evidence>
<feature type="transmembrane region" description="Helical" evidence="1">
    <location>
        <begin position="61"/>
        <end position="84"/>
    </location>
</feature>
<keyword evidence="1" id="KW-0812">Transmembrane</keyword>
<evidence type="ECO:0000256" key="1">
    <source>
        <dbReference type="SAM" id="Phobius"/>
    </source>
</evidence>
<protein>
    <submittedName>
        <fullName evidence="2">Fusaric acid resistance protein</fullName>
    </submittedName>
</protein>
<evidence type="ECO:0000313" key="3">
    <source>
        <dbReference type="Proteomes" id="UP000242800"/>
    </source>
</evidence>
<gene>
    <name evidence="2" type="ORF">ACH24_03440</name>
</gene>
<sequence length="565" mass="63397">MIKDLINDIPTIFNKQNAFYTVKGCIAITLALGISISLDLDKPMWAMFAALFLQTRPETGFIIEKAVVLIIASIIGVGVGFLIVDFFLPYPVLALLALCFFIAITMFFSANMSHPNFMYALAIANTTCNIVVFYSIADPAATTSESVFHTGYSRVTEIAIGSLCSCFINYYILPMKVEKTLTNHETKGFNLTINYIKEMFSIQDFSNDQKYNLKVENILNSLVALDNDLSAAKYEKITKTNYVIFSNKVVELIQAVHFLRKYLAKKDDNSAIKKDLENIVTNLYKLDLTHYSLVSSSSNHLIKKIIQRINNLLHSYQELFSTSNKSNNKESSYSFINYTNPAVTFIAISRTICLLLCMYLVWIHIDGNSSLLMMMIFPCLLSQISIAAPNPANTIKNVVIGLFLSILISIFITLNLLSQVVGYFELLILVLLGSLLLGIATLAHPKYQMHSLGFCIGFISIVQPSNHMDFEVAKSFTIGMSTIVGAIGLWLAFKLYPQSPYTISRKIAIKSIIKDIQKLKKQQISKEHYQAGLIKKILSVYKNRKDDAASERDIEFALQSLIQTI</sequence>
<keyword evidence="1" id="KW-1133">Transmembrane helix</keyword>
<feature type="transmembrane region" description="Helical" evidence="1">
    <location>
        <begin position="20"/>
        <end position="40"/>
    </location>
</feature>
<reference evidence="2 3" key="1">
    <citation type="journal article" date="2016" name="Int. J. Syst. Evol. Microbiol.">
        <title>Reclassification of Wolbachia persica as Francisella persica comb. nov. and emended description of the family Francisellaceae.</title>
        <authorList>
            <person name="Larson M.A."/>
            <person name="Nalbantoglu U."/>
            <person name="Sayood K."/>
            <person name="Zentz E.B."/>
            <person name="Cer R.Z."/>
            <person name="Iwen P.C."/>
            <person name="Francesconi S.C."/>
            <person name="Bishop-Lilly K.A."/>
            <person name="Mokashi V.P."/>
            <person name="Sjostedt A."/>
            <person name="Hinrichs S.H."/>
        </authorList>
    </citation>
    <scope>NUCLEOTIDE SEQUENCE [LARGE SCALE GENOMIC DNA]</scope>
    <source>
        <strain evidence="2 3">FSC845</strain>
    </source>
</reference>
<dbReference type="GO" id="GO:0022857">
    <property type="term" value="F:transmembrane transporter activity"/>
    <property type="evidence" value="ECO:0007669"/>
    <property type="project" value="InterPro"/>
</dbReference>
<dbReference type="RefSeq" id="WP_064461169.1">
    <property type="nucleotide sequence ID" value="NZ_CP012505.1"/>
</dbReference>
<feature type="transmembrane region" description="Helical" evidence="1">
    <location>
        <begin position="420"/>
        <end position="440"/>
    </location>
</feature>
<dbReference type="InterPro" id="IPR006726">
    <property type="entry name" value="PHBA_efflux_AaeB/fusaric-R"/>
</dbReference>